<keyword evidence="1" id="KW-0812">Transmembrane</keyword>
<feature type="transmembrane region" description="Helical" evidence="1">
    <location>
        <begin position="330"/>
        <end position="348"/>
    </location>
</feature>
<dbReference type="PANTHER" id="PTHR23531">
    <property type="entry name" value="QUINOLENE RESISTANCE PROTEIN NORA"/>
    <property type="match status" value="1"/>
</dbReference>
<feature type="transmembrane region" description="Helical" evidence="1">
    <location>
        <begin position="132"/>
        <end position="153"/>
    </location>
</feature>
<keyword evidence="1" id="KW-0472">Membrane</keyword>
<dbReference type="InterPro" id="IPR020846">
    <property type="entry name" value="MFS_dom"/>
</dbReference>
<dbReference type="InterPro" id="IPR011701">
    <property type="entry name" value="MFS"/>
</dbReference>
<dbReference type="GeneID" id="41711933"/>
<feature type="transmembrane region" description="Helical" evidence="1">
    <location>
        <begin position="5"/>
        <end position="23"/>
    </location>
</feature>
<protein>
    <submittedName>
        <fullName evidence="3">MFS transporter</fullName>
    </submittedName>
</protein>
<dbReference type="AlphaFoldDB" id="A0A5C0XLZ1"/>
<dbReference type="RefSeq" id="WP_011011256.1">
    <property type="nucleotide sequence ID" value="NC_003413.1"/>
</dbReference>
<name>A0A5C0XLZ1_PYRFU</name>
<accession>A0A5C0XLZ1</accession>
<evidence type="ECO:0000259" key="2">
    <source>
        <dbReference type="PROSITE" id="PS50850"/>
    </source>
</evidence>
<feature type="transmembrane region" description="Helical" evidence="1">
    <location>
        <begin position="72"/>
        <end position="96"/>
    </location>
</feature>
<feature type="transmembrane region" description="Helical" evidence="1">
    <location>
        <begin position="201"/>
        <end position="220"/>
    </location>
</feature>
<dbReference type="Gene3D" id="1.20.1250.20">
    <property type="entry name" value="MFS general substrate transporter like domains"/>
    <property type="match status" value="1"/>
</dbReference>
<organism evidence="3 4">
    <name type="scientific">Pyrococcus furiosus (strain ATCC 43587 / DSM 3638 / JCM 8422 / Vc1)</name>
    <dbReference type="NCBI Taxonomy" id="186497"/>
    <lineage>
        <taxon>Archaea</taxon>
        <taxon>Methanobacteriati</taxon>
        <taxon>Methanobacteriota</taxon>
        <taxon>Thermococci</taxon>
        <taxon>Thermococcales</taxon>
        <taxon>Thermococcaceae</taxon>
        <taxon>Pyrococcus</taxon>
    </lineage>
</organism>
<feature type="transmembrane region" description="Helical" evidence="1">
    <location>
        <begin position="294"/>
        <end position="318"/>
    </location>
</feature>
<dbReference type="SUPFAM" id="SSF103473">
    <property type="entry name" value="MFS general substrate transporter"/>
    <property type="match status" value="1"/>
</dbReference>
<evidence type="ECO:0000256" key="1">
    <source>
        <dbReference type="SAM" id="Phobius"/>
    </source>
</evidence>
<dbReference type="EMBL" id="CP023154">
    <property type="protein sequence ID" value="QEK77873.1"/>
    <property type="molecule type" value="Genomic_DNA"/>
</dbReference>
<feature type="domain" description="Major facilitator superfamily (MFS) profile" evidence="2">
    <location>
        <begin position="4"/>
        <end position="383"/>
    </location>
</feature>
<dbReference type="InterPro" id="IPR052714">
    <property type="entry name" value="MFS_Exporter"/>
</dbReference>
<dbReference type="PROSITE" id="PS50850">
    <property type="entry name" value="MFS"/>
    <property type="match status" value="1"/>
</dbReference>
<dbReference type="Proteomes" id="UP000324354">
    <property type="component" value="Chromosome"/>
</dbReference>
<sequence length="387" mass="41562">MLKSLWYLNFSTLFFFLGVSILNPLVSPYAITLGATPVIVGIVAGTVSIVSLSSKPLGGYLGDRGFKFHAMFIGNIIGIIAVLLYVLSNILGNIWVFALGRAVHGFAMGIFFPSSLALAVDLAPKGRVGESLGWRGMMFSLGNIVGPGIGGFISDNFGFVSAFIFSGIFSFIGSLFVLIVWREIGSVKSEKASERGNYRELLRRSFVSASVSLFLISMAYSGVVTYLPALYKVSGFGQSVFGMYMMFVGIASFIMRVFGGKIADIKGPIPVARVGILILGSSYLALAFNQYPPFSFIVGVVSGLGFGLLIPALQYMALANLPGNIRTMGSSIYTMFFDLGMLSGQLAFGVVAEVRGYEGIFPFIALLPFVSLITVHFPLLRREGNEG</sequence>
<proteinExistence type="predicted"/>
<dbReference type="PANTHER" id="PTHR23531:SF1">
    <property type="entry name" value="QUINOLENE RESISTANCE PROTEIN NORA"/>
    <property type="match status" value="1"/>
</dbReference>
<feature type="transmembrane region" description="Helical" evidence="1">
    <location>
        <begin position="159"/>
        <end position="181"/>
    </location>
</feature>
<feature type="transmembrane region" description="Helical" evidence="1">
    <location>
        <begin position="29"/>
        <end position="52"/>
    </location>
</feature>
<feature type="transmembrane region" description="Helical" evidence="1">
    <location>
        <begin position="240"/>
        <end position="259"/>
    </location>
</feature>
<dbReference type="CDD" id="cd17489">
    <property type="entry name" value="MFS_YfcJ_like"/>
    <property type="match status" value="1"/>
</dbReference>
<dbReference type="OrthoDB" id="117970at2157"/>
<dbReference type="GO" id="GO:0022857">
    <property type="term" value="F:transmembrane transporter activity"/>
    <property type="evidence" value="ECO:0007669"/>
    <property type="project" value="InterPro"/>
</dbReference>
<evidence type="ECO:0000313" key="4">
    <source>
        <dbReference type="Proteomes" id="UP000324354"/>
    </source>
</evidence>
<gene>
    <name evidence="3" type="ORF">PFDSM3638_00655</name>
</gene>
<dbReference type="GeneID" id="13300964"/>
<dbReference type="InterPro" id="IPR036259">
    <property type="entry name" value="MFS_trans_sf"/>
</dbReference>
<feature type="transmembrane region" description="Helical" evidence="1">
    <location>
        <begin position="360"/>
        <end position="380"/>
    </location>
</feature>
<keyword evidence="1" id="KW-1133">Transmembrane helix</keyword>
<dbReference type="Pfam" id="PF07690">
    <property type="entry name" value="MFS_1"/>
    <property type="match status" value="1"/>
</dbReference>
<feature type="transmembrane region" description="Helical" evidence="1">
    <location>
        <begin position="271"/>
        <end position="288"/>
    </location>
</feature>
<feature type="transmembrane region" description="Helical" evidence="1">
    <location>
        <begin position="102"/>
        <end position="120"/>
    </location>
</feature>
<evidence type="ECO:0000313" key="3">
    <source>
        <dbReference type="EMBL" id="QEK77873.1"/>
    </source>
</evidence>
<reference evidence="3 4" key="1">
    <citation type="submission" date="2017-08" db="EMBL/GenBank/DDBJ databases">
        <title>Resequencing and Reannotation of the genome of Pyrococcus furiosus type strain DSM3638.</title>
        <authorList>
            <person name="Reichelt R.M."/>
            <person name="Bunk B."/>
        </authorList>
    </citation>
    <scope>NUCLEOTIDE SEQUENCE [LARGE SCALE GENOMIC DNA]</scope>
    <source>
        <strain evidence="3 4">DSM 3638</strain>
    </source>
</reference>